<evidence type="ECO:0000313" key="2">
    <source>
        <dbReference type="EMBL" id="RRT85795.1"/>
    </source>
</evidence>
<dbReference type="Proteomes" id="UP000287651">
    <property type="component" value="Unassembled WGS sequence"/>
</dbReference>
<dbReference type="EMBL" id="AMZH03000059">
    <property type="protein sequence ID" value="RRT85795.1"/>
    <property type="molecule type" value="Genomic_DNA"/>
</dbReference>
<dbReference type="AlphaFoldDB" id="A0A427BBA3"/>
<feature type="region of interest" description="Disordered" evidence="1">
    <location>
        <begin position="17"/>
        <end position="43"/>
    </location>
</feature>
<sequence length="102" mass="10887">MMSLELTSRLRCQSDAARPMCAKATQGSQGPREAEEMTKHRDIKAPQVQDRGRGGLCLGRVRGGSSPDYCMAEGCSPEDNALGGATGVSWYCKLDGCASWGM</sequence>
<reference evidence="2 3" key="1">
    <citation type="journal article" date="2014" name="Agronomy (Basel)">
        <title>A Draft Genome Sequence for Ensete ventricosum, the Drought-Tolerant Tree Against Hunger.</title>
        <authorList>
            <person name="Harrison J."/>
            <person name="Moore K.A."/>
            <person name="Paszkiewicz K."/>
            <person name="Jones T."/>
            <person name="Grant M."/>
            <person name="Ambacheew D."/>
            <person name="Muzemil S."/>
            <person name="Studholme D.J."/>
        </authorList>
    </citation>
    <scope>NUCLEOTIDE SEQUENCE [LARGE SCALE GENOMIC DNA]</scope>
</reference>
<feature type="compositionally biased region" description="Basic and acidic residues" evidence="1">
    <location>
        <begin position="32"/>
        <end position="43"/>
    </location>
</feature>
<accession>A0A427BBA3</accession>
<protein>
    <submittedName>
        <fullName evidence="2">Uncharacterized protein</fullName>
    </submittedName>
</protein>
<evidence type="ECO:0000256" key="1">
    <source>
        <dbReference type="SAM" id="MobiDB-lite"/>
    </source>
</evidence>
<name>A0A427BBA3_ENSVE</name>
<organism evidence="2 3">
    <name type="scientific">Ensete ventricosum</name>
    <name type="common">Abyssinian banana</name>
    <name type="synonym">Musa ensete</name>
    <dbReference type="NCBI Taxonomy" id="4639"/>
    <lineage>
        <taxon>Eukaryota</taxon>
        <taxon>Viridiplantae</taxon>
        <taxon>Streptophyta</taxon>
        <taxon>Embryophyta</taxon>
        <taxon>Tracheophyta</taxon>
        <taxon>Spermatophyta</taxon>
        <taxon>Magnoliopsida</taxon>
        <taxon>Liliopsida</taxon>
        <taxon>Zingiberales</taxon>
        <taxon>Musaceae</taxon>
        <taxon>Ensete</taxon>
    </lineage>
</organism>
<proteinExistence type="predicted"/>
<evidence type="ECO:0000313" key="3">
    <source>
        <dbReference type="Proteomes" id="UP000287651"/>
    </source>
</evidence>
<gene>
    <name evidence="2" type="ORF">B296_00006932</name>
</gene>
<comment type="caution">
    <text evidence="2">The sequence shown here is derived from an EMBL/GenBank/DDBJ whole genome shotgun (WGS) entry which is preliminary data.</text>
</comment>